<dbReference type="Pfam" id="PF02424">
    <property type="entry name" value="ApbE"/>
    <property type="match status" value="1"/>
</dbReference>
<proteinExistence type="inferred from homology"/>
<keyword evidence="12" id="KW-0449">Lipoprotein</keyword>
<dbReference type="Gene3D" id="3.10.520.10">
    <property type="entry name" value="ApbE-like domains"/>
    <property type="match status" value="1"/>
</dbReference>
<gene>
    <name evidence="12" type="ordered locus">Spea_2090</name>
</gene>
<keyword evidence="8" id="KW-0274">FAD</keyword>
<dbReference type="AlphaFoldDB" id="A8H4C3"/>
<keyword evidence="7" id="KW-0479">Metal-binding</keyword>
<evidence type="ECO:0000313" key="13">
    <source>
        <dbReference type="Proteomes" id="UP000002608"/>
    </source>
</evidence>
<dbReference type="STRING" id="398579.Spea_2090"/>
<dbReference type="EC" id="2.7.1.180" evidence="3"/>
<keyword evidence="5" id="KW-0285">Flavoprotein</keyword>
<evidence type="ECO:0000256" key="5">
    <source>
        <dbReference type="ARBA" id="ARBA00022630"/>
    </source>
</evidence>
<dbReference type="GO" id="GO:0046872">
    <property type="term" value="F:metal ion binding"/>
    <property type="evidence" value="ECO:0007669"/>
    <property type="project" value="UniProtKB-KW"/>
</dbReference>
<keyword evidence="6" id="KW-0808">Transferase</keyword>
<dbReference type="KEGG" id="spl:Spea_2090"/>
<evidence type="ECO:0000256" key="3">
    <source>
        <dbReference type="ARBA" id="ARBA00011955"/>
    </source>
</evidence>
<dbReference type="HOGENOM" id="CLU_044403_1_1_6"/>
<dbReference type="Proteomes" id="UP000002608">
    <property type="component" value="Chromosome"/>
</dbReference>
<organism evidence="12 13">
    <name type="scientific">Shewanella pealeana (strain ATCC 700345 / ANG-SQ1)</name>
    <dbReference type="NCBI Taxonomy" id="398579"/>
    <lineage>
        <taxon>Bacteria</taxon>
        <taxon>Pseudomonadati</taxon>
        <taxon>Pseudomonadota</taxon>
        <taxon>Gammaproteobacteria</taxon>
        <taxon>Alteromonadales</taxon>
        <taxon>Shewanellaceae</taxon>
        <taxon>Shewanella</taxon>
    </lineage>
</organism>
<name>A8H4C3_SHEPA</name>
<evidence type="ECO:0000313" key="12">
    <source>
        <dbReference type="EMBL" id="ABV87410.1"/>
    </source>
</evidence>
<dbReference type="PANTHER" id="PTHR30040">
    <property type="entry name" value="THIAMINE BIOSYNTHESIS LIPOPROTEIN APBE"/>
    <property type="match status" value="1"/>
</dbReference>
<evidence type="ECO:0000256" key="6">
    <source>
        <dbReference type="ARBA" id="ARBA00022679"/>
    </source>
</evidence>
<evidence type="ECO:0000256" key="10">
    <source>
        <dbReference type="ARBA" id="ARBA00031306"/>
    </source>
</evidence>
<comment type="catalytic activity">
    <reaction evidence="11">
        <text>L-threonyl-[protein] + FAD = FMN-L-threonyl-[protein] + AMP + H(+)</text>
        <dbReference type="Rhea" id="RHEA:36847"/>
        <dbReference type="Rhea" id="RHEA-COMP:11060"/>
        <dbReference type="Rhea" id="RHEA-COMP:11061"/>
        <dbReference type="ChEBI" id="CHEBI:15378"/>
        <dbReference type="ChEBI" id="CHEBI:30013"/>
        <dbReference type="ChEBI" id="CHEBI:57692"/>
        <dbReference type="ChEBI" id="CHEBI:74257"/>
        <dbReference type="ChEBI" id="CHEBI:456215"/>
        <dbReference type="EC" id="2.7.1.180"/>
    </reaction>
</comment>
<evidence type="ECO:0000256" key="9">
    <source>
        <dbReference type="ARBA" id="ARBA00022842"/>
    </source>
</evidence>
<comment type="cofactor">
    <cofactor evidence="1">
        <name>Mg(2+)</name>
        <dbReference type="ChEBI" id="CHEBI:18420"/>
    </cofactor>
</comment>
<protein>
    <recommendedName>
        <fullName evidence="4">FAD:protein FMN transferase</fullName>
        <ecNumber evidence="3">2.7.1.180</ecNumber>
    </recommendedName>
    <alternativeName>
        <fullName evidence="10">Flavin transferase</fullName>
    </alternativeName>
</protein>
<keyword evidence="9" id="KW-0460">Magnesium</keyword>
<dbReference type="InterPro" id="IPR024932">
    <property type="entry name" value="ApbE"/>
</dbReference>
<evidence type="ECO:0000256" key="11">
    <source>
        <dbReference type="ARBA" id="ARBA00048540"/>
    </source>
</evidence>
<dbReference type="GO" id="GO:0016740">
    <property type="term" value="F:transferase activity"/>
    <property type="evidence" value="ECO:0007669"/>
    <property type="project" value="UniProtKB-KW"/>
</dbReference>
<dbReference type="EMBL" id="CP000851">
    <property type="protein sequence ID" value="ABV87410.1"/>
    <property type="molecule type" value="Genomic_DNA"/>
</dbReference>
<evidence type="ECO:0000256" key="7">
    <source>
        <dbReference type="ARBA" id="ARBA00022723"/>
    </source>
</evidence>
<reference evidence="12 13" key="1">
    <citation type="submission" date="2007-10" db="EMBL/GenBank/DDBJ databases">
        <title>Complete sequence of Shewanella pealeana ATCC 700345.</title>
        <authorList>
            <consortium name="US DOE Joint Genome Institute"/>
            <person name="Copeland A."/>
            <person name="Lucas S."/>
            <person name="Lapidus A."/>
            <person name="Barry K."/>
            <person name="Glavina del Rio T."/>
            <person name="Dalin E."/>
            <person name="Tice H."/>
            <person name="Pitluck S."/>
            <person name="Chertkov O."/>
            <person name="Brettin T."/>
            <person name="Bruce D."/>
            <person name="Detter J.C."/>
            <person name="Han C."/>
            <person name="Schmutz J."/>
            <person name="Larimer F."/>
            <person name="Land M."/>
            <person name="Hauser L."/>
            <person name="Kyrpides N."/>
            <person name="Kim E."/>
            <person name="Zhao J.-S.Z."/>
            <person name="Manno D."/>
            <person name="Hawari J."/>
            <person name="Richardson P."/>
        </authorList>
    </citation>
    <scope>NUCLEOTIDE SEQUENCE [LARGE SCALE GENOMIC DNA]</scope>
    <source>
        <strain evidence="13">ATCC 700345 / ANG-SQ1</strain>
    </source>
</reference>
<accession>A8H4C3</accession>
<keyword evidence="13" id="KW-1185">Reference proteome</keyword>
<dbReference type="eggNOG" id="COG1477">
    <property type="taxonomic scope" value="Bacteria"/>
</dbReference>
<dbReference type="SUPFAM" id="SSF143631">
    <property type="entry name" value="ApbE-like"/>
    <property type="match status" value="1"/>
</dbReference>
<evidence type="ECO:0000256" key="2">
    <source>
        <dbReference type="ARBA" id="ARBA00008282"/>
    </source>
</evidence>
<dbReference type="PANTHER" id="PTHR30040:SF2">
    <property type="entry name" value="FAD:PROTEIN FMN TRANSFERASE"/>
    <property type="match status" value="1"/>
</dbReference>
<sequence>MNIILHQYDIHLIITTFLGFIMKRIYPLLLLLTATNVSQAGFEEHRTETQVSVNKAAVTVLPPAPDFEIIKVDTQGQPYRCEGNATITLDQGVTNLTTLKYFGTSISINIYDKNNSNINLALCNALKVIQEYHYLASNYSTYPHVINIKSINNEPEKTHHLDPKLTQLIKASIDWHDKTDGYFNIALSPVIDIWRGYRAQCKGERKSQDKCNIPTDAELNAAKPLININNIDLDVANNTIKMQAGMSIDLGGIAKGWMAEMVYRQLKNDGIDNFMINAGGNIRHYGLHPQGRQFTTAVEDPVCKKYNNSLEQCQSFAGQFHEVITGKDITVVSSGNYLRYYRVNGQEYHHIINPKTLYPKKAGISTTIVMNDNQIYADIISTALFLMPLNEAINYTNHNNDVEAIWYLNAAGDKKESNNFKDYRMSL</sequence>
<comment type="similarity">
    <text evidence="2">Belongs to the ApbE family.</text>
</comment>
<dbReference type="InterPro" id="IPR003374">
    <property type="entry name" value="ApbE-like_sf"/>
</dbReference>
<evidence type="ECO:0000256" key="8">
    <source>
        <dbReference type="ARBA" id="ARBA00022827"/>
    </source>
</evidence>
<evidence type="ECO:0000256" key="4">
    <source>
        <dbReference type="ARBA" id="ARBA00016337"/>
    </source>
</evidence>
<evidence type="ECO:0000256" key="1">
    <source>
        <dbReference type="ARBA" id="ARBA00001946"/>
    </source>
</evidence>